<dbReference type="Proteomes" id="UP000190625">
    <property type="component" value="Unassembled WGS sequence"/>
</dbReference>
<evidence type="ECO:0000313" key="2">
    <source>
        <dbReference type="EMBL" id="SJZ32584.1"/>
    </source>
</evidence>
<dbReference type="AlphaFoldDB" id="A0A1T4JR31"/>
<feature type="signal peptide" evidence="1">
    <location>
        <begin position="1"/>
        <end position="23"/>
    </location>
</feature>
<gene>
    <name evidence="2" type="ORF">SAMN02745118_00341</name>
</gene>
<evidence type="ECO:0000313" key="3">
    <source>
        <dbReference type="Proteomes" id="UP000190625"/>
    </source>
</evidence>
<evidence type="ECO:0008006" key="4">
    <source>
        <dbReference type="Google" id="ProtNLM"/>
    </source>
</evidence>
<keyword evidence="1" id="KW-0732">Signal</keyword>
<dbReference type="EMBL" id="FUWM01000004">
    <property type="protein sequence ID" value="SJZ32584.1"/>
    <property type="molecule type" value="Genomic_DNA"/>
</dbReference>
<feature type="chain" id="PRO_5012481992" description="WxL domain-containing protein" evidence="1">
    <location>
        <begin position="24"/>
        <end position="195"/>
    </location>
</feature>
<name>A0A1T4JR31_9FIRM</name>
<organism evidence="2 3">
    <name type="scientific">Selenihalanaerobacter shriftii</name>
    <dbReference type="NCBI Taxonomy" id="142842"/>
    <lineage>
        <taxon>Bacteria</taxon>
        <taxon>Bacillati</taxon>
        <taxon>Bacillota</taxon>
        <taxon>Clostridia</taxon>
        <taxon>Halanaerobiales</taxon>
        <taxon>Halobacteroidaceae</taxon>
        <taxon>Selenihalanaerobacter</taxon>
    </lineage>
</organism>
<proteinExistence type="predicted"/>
<keyword evidence="3" id="KW-1185">Reference proteome</keyword>
<evidence type="ECO:0000256" key="1">
    <source>
        <dbReference type="SAM" id="SignalP"/>
    </source>
</evidence>
<reference evidence="3" key="1">
    <citation type="submission" date="2017-02" db="EMBL/GenBank/DDBJ databases">
        <authorList>
            <person name="Varghese N."/>
            <person name="Submissions S."/>
        </authorList>
    </citation>
    <scope>NUCLEOTIDE SEQUENCE [LARGE SCALE GENOMIC DNA]</scope>
    <source>
        <strain evidence="3">ATCC BAA-73</strain>
    </source>
</reference>
<sequence>MKKLMIFGLAMMLVFGMSVVSMAAEQLDKSVLGVDLTVEEYAEIGFDEASYNFTFLAPNVDNNGDGPSHFFPFNVKSNTPVTITATEGLTSLLQGMVPEGKVWTGGDRGDTIVSPYMTFADENQNFQNGNDSFVKSGANDGDGWTSKLNSDAGNNNYTLYLGAQWFTDKDWWELEATDGDKEFNLQLTVAAPQTL</sequence>
<dbReference type="RefSeq" id="WP_078808867.1">
    <property type="nucleotide sequence ID" value="NZ_FUWM01000004.1"/>
</dbReference>
<accession>A0A1T4JR31</accession>
<protein>
    <recommendedName>
        <fullName evidence="4">WxL domain-containing protein</fullName>
    </recommendedName>
</protein>